<sequence>MNRPITLCEQITGILYGVGYNINYMIGEDAFNPDSIWILVQSPGIALMLHIVCGIISFLGSLIYIELGIRSLPSGIGEQKYITDALYPKKNVGHVFSFVAILLKLGTNRNNWNNIFNASFNFGAYGSGLIKVLLAYEGWNNINYLIGEFKPSSYNREYPSLILKYSSLISVGISFLLYFLTNAAFITVVGYNVNDSESIPIAMRFGKELLDGTGEKLMSILITISTFGCTSAMIFTFV</sequence>
<keyword evidence="1" id="KW-0812">Transmembrane</keyword>
<comment type="caution">
    <text evidence="2">The sequence shown here is derived from an EMBL/GenBank/DDBJ whole genome shotgun (WGS) entry which is preliminary data.</text>
</comment>
<dbReference type="PANTHER" id="PTHR11785">
    <property type="entry name" value="AMINO ACID TRANSPORTER"/>
    <property type="match status" value="1"/>
</dbReference>
<proteinExistence type="predicted"/>
<keyword evidence="3" id="KW-1185">Reference proteome</keyword>
<dbReference type="Gene3D" id="1.20.1740.10">
    <property type="entry name" value="Amino acid/polyamine transporter I"/>
    <property type="match status" value="1"/>
</dbReference>
<keyword evidence="1" id="KW-1133">Transmembrane helix</keyword>
<dbReference type="EMBL" id="CAJVQB010017795">
    <property type="protein sequence ID" value="CAG8785495.1"/>
    <property type="molecule type" value="Genomic_DNA"/>
</dbReference>
<protein>
    <submittedName>
        <fullName evidence="2">13270_t:CDS:1</fullName>
    </submittedName>
</protein>
<dbReference type="InterPro" id="IPR050598">
    <property type="entry name" value="AminoAcid_Transporter"/>
</dbReference>
<organism evidence="2 3">
    <name type="scientific">Gigaspora margarita</name>
    <dbReference type="NCBI Taxonomy" id="4874"/>
    <lineage>
        <taxon>Eukaryota</taxon>
        <taxon>Fungi</taxon>
        <taxon>Fungi incertae sedis</taxon>
        <taxon>Mucoromycota</taxon>
        <taxon>Glomeromycotina</taxon>
        <taxon>Glomeromycetes</taxon>
        <taxon>Diversisporales</taxon>
        <taxon>Gigasporaceae</taxon>
        <taxon>Gigaspora</taxon>
    </lineage>
</organism>
<feature type="transmembrane region" description="Helical" evidence="1">
    <location>
        <begin position="168"/>
        <end position="191"/>
    </location>
</feature>
<dbReference type="Proteomes" id="UP000789901">
    <property type="component" value="Unassembled WGS sequence"/>
</dbReference>
<feature type="transmembrane region" description="Helical" evidence="1">
    <location>
        <begin position="217"/>
        <end position="237"/>
    </location>
</feature>
<evidence type="ECO:0000313" key="2">
    <source>
        <dbReference type="EMBL" id="CAG8785495.1"/>
    </source>
</evidence>
<dbReference type="PANTHER" id="PTHR11785:SF512">
    <property type="entry name" value="SOBREMESA, ISOFORM B"/>
    <property type="match status" value="1"/>
</dbReference>
<evidence type="ECO:0000256" key="1">
    <source>
        <dbReference type="SAM" id="Phobius"/>
    </source>
</evidence>
<reference evidence="2 3" key="1">
    <citation type="submission" date="2021-06" db="EMBL/GenBank/DDBJ databases">
        <authorList>
            <person name="Kallberg Y."/>
            <person name="Tangrot J."/>
            <person name="Rosling A."/>
        </authorList>
    </citation>
    <scope>NUCLEOTIDE SEQUENCE [LARGE SCALE GENOMIC DNA]</scope>
    <source>
        <strain evidence="2 3">120-4 pot B 10/14</strain>
    </source>
</reference>
<evidence type="ECO:0000313" key="3">
    <source>
        <dbReference type="Proteomes" id="UP000789901"/>
    </source>
</evidence>
<gene>
    <name evidence="2" type="ORF">GMARGA_LOCUS20365</name>
</gene>
<feature type="transmembrane region" description="Helical" evidence="1">
    <location>
        <begin position="45"/>
        <end position="65"/>
    </location>
</feature>
<name>A0ABN7VMF7_GIGMA</name>
<accession>A0ABN7VMF7</accession>
<keyword evidence="1" id="KW-0472">Membrane</keyword>